<dbReference type="EMBL" id="CP010311">
    <property type="protein sequence ID" value="AJF06294.1"/>
    <property type="molecule type" value="Genomic_DNA"/>
</dbReference>
<evidence type="ECO:0000313" key="1">
    <source>
        <dbReference type="EMBL" id="AJF06294.1"/>
    </source>
</evidence>
<proteinExistence type="predicted"/>
<dbReference type="RefSeq" id="WP_040199862.1">
    <property type="nucleotide sequence ID" value="NZ_CP010311.1"/>
</dbReference>
<sequence>MSESEIPSPPTATAPEEKWAHYELFVAVKKAIYSLPSRFESTLNIDGVLATDLFAFNSSLGATIEQQVVNSLNKLRGVWDPEQRYALYEFERQPQTFPDVVLKASAPDVEPDVLLGIELKGWYVLAKEKEPSFRYKVTPAVCAPADLLVVVPWALSNVISGSPIVFEPFLMGARHAAEYRNWYWQHKRKGTSSRDIQLSSVAQFYPTKSDMISDRPESDGGGNFGRLARAGVMEDYIAELFEEKLAGIQLAAWQQFLAIFTESATDKDVDAALQRIAKTTASATGNPEASKLLADKFREIANLIETNC</sequence>
<dbReference type="STRING" id="483547.GSUB_06625"/>
<gene>
    <name evidence="1" type="ORF">GSUB_06625</name>
</gene>
<dbReference type="HOGENOM" id="CLU_902433_0_0_7"/>
<name>A0A0B5FNR6_9BACT</name>
<accession>A0A0B5FNR6</accession>
<evidence type="ECO:0000313" key="2">
    <source>
        <dbReference type="Proteomes" id="UP000035036"/>
    </source>
</evidence>
<organism evidence="1 2">
    <name type="scientific">Geoalkalibacter subterraneus</name>
    <dbReference type="NCBI Taxonomy" id="483547"/>
    <lineage>
        <taxon>Bacteria</taxon>
        <taxon>Pseudomonadati</taxon>
        <taxon>Thermodesulfobacteriota</taxon>
        <taxon>Desulfuromonadia</taxon>
        <taxon>Desulfuromonadales</taxon>
        <taxon>Geoalkalibacteraceae</taxon>
        <taxon>Geoalkalibacter</taxon>
    </lineage>
</organism>
<protein>
    <submittedName>
        <fullName evidence="1">Uncharacterized protein</fullName>
    </submittedName>
</protein>
<dbReference type="AlphaFoldDB" id="A0A0B5FNR6"/>
<dbReference type="Proteomes" id="UP000035036">
    <property type="component" value="Chromosome"/>
</dbReference>
<dbReference type="KEGG" id="gsb:GSUB_06625"/>
<reference evidence="1 2" key="1">
    <citation type="journal article" date="2015" name="Genome Announc.">
        <title>Genomes of Geoalkalibacter ferrihydriticus Z-0531T and Geoalkalibacter subterraneus Red1T, Two Haloalkaliphilic Metal-Reducing Deltaproteobacteria.</title>
        <authorList>
            <person name="Badalamenti J.P."/>
            <person name="Krajmalnik-Brown R."/>
            <person name="Torres C.I."/>
            <person name="Bond D.R."/>
        </authorList>
    </citation>
    <scope>NUCLEOTIDE SEQUENCE [LARGE SCALE GENOMIC DNA]</scope>
    <source>
        <strain evidence="1 2">Red1</strain>
    </source>
</reference>
<keyword evidence="2" id="KW-1185">Reference proteome</keyword>
<dbReference type="OrthoDB" id="3078290at2"/>